<protein>
    <submittedName>
        <fullName evidence="1">Mitochondrial fission protein ELM1</fullName>
    </submittedName>
</protein>
<dbReference type="EMBL" id="SMFX01000001">
    <property type="protein sequence ID" value="TCK19085.1"/>
    <property type="molecule type" value="Genomic_DNA"/>
</dbReference>
<evidence type="ECO:0000313" key="2">
    <source>
        <dbReference type="Proteomes" id="UP000295707"/>
    </source>
</evidence>
<organism evidence="1 2">
    <name type="scientific">Thiogranum longum</name>
    <dbReference type="NCBI Taxonomy" id="1537524"/>
    <lineage>
        <taxon>Bacteria</taxon>
        <taxon>Pseudomonadati</taxon>
        <taxon>Pseudomonadota</taxon>
        <taxon>Gammaproteobacteria</taxon>
        <taxon>Chromatiales</taxon>
        <taxon>Ectothiorhodospiraceae</taxon>
        <taxon>Thiogranum</taxon>
    </lineage>
</organism>
<evidence type="ECO:0000313" key="1">
    <source>
        <dbReference type="EMBL" id="TCK19085.1"/>
    </source>
</evidence>
<dbReference type="PANTHER" id="PTHR33986:SF15">
    <property type="entry name" value="MITOCHONDRIAL FISSION PROTEIN ELM1"/>
    <property type="match status" value="1"/>
</dbReference>
<dbReference type="AlphaFoldDB" id="A0A4R1HFG8"/>
<proteinExistence type="predicted"/>
<reference evidence="1 2" key="1">
    <citation type="submission" date="2019-03" db="EMBL/GenBank/DDBJ databases">
        <title>Genomic Encyclopedia of Type Strains, Phase IV (KMG-IV): sequencing the most valuable type-strain genomes for metagenomic binning, comparative biology and taxonomic classification.</title>
        <authorList>
            <person name="Goeker M."/>
        </authorList>
    </citation>
    <scope>NUCLEOTIDE SEQUENCE [LARGE SCALE GENOMIC DNA]</scope>
    <source>
        <strain evidence="1 2">DSM 19610</strain>
    </source>
</reference>
<dbReference type="Proteomes" id="UP000295707">
    <property type="component" value="Unassembled WGS sequence"/>
</dbReference>
<gene>
    <name evidence="1" type="ORF">DFR30_2379</name>
</gene>
<sequence>MRRAAQAARFANAELYLELSGGATGVSPEIITMSPVEPVQSGLADSGGKPPVVWLVTGYRAGERNQVIALGEALGWPFELKELDYRSTEFRTSLFRGSDLRGIRQDSSSPLVAPWPDLVISAGMRNEPVCRWIRDQQGGTTRIVHIGRPWAHLDHFDLIVTTPQYRLAEHPKVLQNTLTLHRVTPQRLEQEAVRWRKPFAQLPGPRTAVILGGNSGPYTLGPKNAHAIAQQVNAQARQRGGSLMISTSARTSPAVIDIFEREISAPHVLYRWRPEDTENPYFGMLALCDDLVVTADSISMLSEACATGKPVWMAPLGGYGYLMREDRDIPVDFRLSAWSYSLMMRWGHPRLSRDIRLVHQRLLEQGRVAWLGEPPAVSVSSSDDMERAVARVRALF</sequence>
<accession>A0A4R1HFG8</accession>
<dbReference type="Pfam" id="PF06258">
    <property type="entry name" value="Mito_fiss_Elm1"/>
    <property type="match status" value="1"/>
</dbReference>
<comment type="caution">
    <text evidence="1">The sequence shown here is derived from an EMBL/GenBank/DDBJ whole genome shotgun (WGS) entry which is preliminary data.</text>
</comment>
<dbReference type="PANTHER" id="PTHR33986">
    <property type="entry name" value="OS02G0535700 PROTEIN"/>
    <property type="match status" value="1"/>
</dbReference>
<dbReference type="InterPro" id="IPR009367">
    <property type="entry name" value="Elm1-like"/>
</dbReference>
<keyword evidence="2" id="KW-1185">Reference proteome</keyword>
<name>A0A4R1HFG8_9GAMM</name>